<dbReference type="PANTHER" id="PTHR30146">
    <property type="entry name" value="LACI-RELATED TRANSCRIPTIONAL REPRESSOR"/>
    <property type="match status" value="1"/>
</dbReference>
<dbReference type="CDD" id="cd01541">
    <property type="entry name" value="PBP1_AraR"/>
    <property type="match status" value="1"/>
</dbReference>
<protein>
    <submittedName>
        <fullName evidence="5">GntR family transcriptional regulator</fullName>
    </submittedName>
</protein>
<evidence type="ECO:0000313" key="6">
    <source>
        <dbReference type="Proteomes" id="UP000245488"/>
    </source>
</evidence>
<dbReference type="CDD" id="cd07377">
    <property type="entry name" value="WHTH_GntR"/>
    <property type="match status" value="1"/>
</dbReference>
<keyword evidence="3" id="KW-0804">Transcription</keyword>
<dbReference type="GO" id="GO:0003700">
    <property type="term" value="F:DNA-binding transcription factor activity"/>
    <property type="evidence" value="ECO:0007669"/>
    <property type="project" value="InterPro"/>
</dbReference>
<dbReference type="PROSITE" id="PS50949">
    <property type="entry name" value="HTH_GNTR"/>
    <property type="match status" value="1"/>
</dbReference>
<evidence type="ECO:0000313" key="5">
    <source>
        <dbReference type="EMBL" id="PWT26477.1"/>
    </source>
</evidence>
<name>A0A317FZ08_BUTFI</name>
<proteinExistence type="predicted"/>
<dbReference type="Gene3D" id="3.40.50.2300">
    <property type="match status" value="2"/>
</dbReference>
<dbReference type="Pfam" id="PF13377">
    <property type="entry name" value="Peripla_BP_3"/>
    <property type="match status" value="1"/>
</dbReference>
<gene>
    <name evidence="5" type="ORF">CPT75_04750</name>
</gene>
<dbReference type="InterPro" id="IPR000524">
    <property type="entry name" value="Tscrpt_reg_HTH_GntR"/>
</dbReference>
<dbReference type="InterPro" id="IPR033532">
    <property type="entry name" value="AraR_ligand_bind_dom"/>
</dbReference>
<dbReference type="Proteomes" id="UP000245488">
    <property type="component" value="Chromosome"/>
</dbReference>
<accession>A0A317FZ08</accession>
<evidence type="ECO:0000256" key="2">
    <source>
        <dbReference type="ARBA" id="ARBA00023125"/>
    </source>
</evidence>
<dbReference type="PRINTS" id="PR00035">
    <property type="entry name" value="HTHGNTR"/>
</dbReference>
<dbReference type="PANTHER" id="PTHR30146:SF150">
    <property type="entry name" value="ARABINOSE METABOLISM TRANSCRIPTIONAL REPRESSOR"/>
    <property type="match status" value="1"/>
</dbReference>
<dbReference type="EMBL" id="NXNG01000001">
    <property type="protein sequence ID" value="PWT26477.1"/>
    <property type="molecule type" value="Genomic_DNA"/>
</dbReference>
<keyword evidence="2" id="KW-0238">DNA-binding</keyword>
<dbReference type="SUPFAM" id="SSF53822">
    <property type="entry name" value="Periplasmic binding protein-like I"/>
    <property type="match status" value="1"/>
</dbReference>
<dbReference type="AlphaFoldDB" id="A0A317FZ08"/>
<evidence type="ECO:0000256" key="1">
    <source>
        <dbReference type="ARBA" id="ARBA00023015"/>
    </source>
</evidence>
<sequence length="357" mass="40215">MIMAKYQEIVGWISEQIDKGDYPPGSKIPSENELCRKFGISRQTVRHAIAYLIEEGKLTAERGSGTYVKGDFVENSSKRIAVVTTYVDSYIFPKTIQGIENKLTEYGYTMQLSFTGNTFTKERAILQDILDNGDVAGLIIEPSRSALPNPNIDLLTELDRRGTRILFLNSNYTQLPFPHVSLADKECAYHAVRELIQAGHRSIACILKLDDRQGHERYSGYLKAMMEAGLLVRDEWVVWLDTDDISHMKDNYERIRRRFEGCTALFAYNDQVAVDAIGILQAAGIKVPGRMSVVSMDDSDMAMMNGLALDSVPHPKERLGAKAAENIIHLIHNKDFEGTFEFVEDVIQRGSVRSIKK</sequence>
<dbReference type="GO" id="GO:0000976">
    <property type="term" value="F:transcription cis-regulatory region binding"/>
    <property type="evidence" value="ECO:0007669"/>
    <property type="project" value="TreeGrafter"/>
</dbReference>
<evidence type="ECO:0000259" key="4">
    <source>
        <dbReference type="PROSITE" id="PS50949"/>
    </source>
</evidence>
<dbReference type="SMART" id="SM00345">
    <property type="entry name" value="HTH_GNTR"/>
    <property type="match status" value="1"/>
</dbReference>
<keyword evidence="1" id="KW-0805">Transcription regulation</keyword>
<evidence type="ECO:0000256" key="3">
    <source>
        <dbReference type="ARBA" id="ARBA00023163"/>
    </source>
</evidence>
<dbReference type="InterPro" id="IPR028082">
    <property type="entry name" value="Peripla_BP_I"/>
</dbReference>
<comment type="caution">
    <text evidence="5">The sequence shown here is derived from an EMBL/GenBank/DDBJ whole genome shotgun (WGS) entry which is preliminary data.</text>
</comment>
<keyword evidence="6" id="KW-1185">Reference proteome</keyword>
<dbReference type="InterPro" id="IPR036388">
    <property type="entry name" value="WH-like_DNA-bd_sf"/>
</dbReference>
<reference evidence="5 6" key="1">
    <citation type="submission" date="2017-09" db="EMBL/GenBank/DDBJ databases">
        <title>High-quality draft genome sequence of Butyrivibrio fibrisolvens INBov1, isolated from cow rumen.</title>
        <authorList>
            <person name="Rodriguez Hernaez J."/>
            <person name="Rivarola M."/>
            <person name="Paniego N."/>
            <person name="Cravero S."/>
            <person name="Ceron Cucchi M."/>
            <person name="Martinez M.C."/>
        </authorList>
    </citation>
    <scope>NUCLEOTIDE SEQUENCE [LARGE SCALE GENOMIC DNA]</scope>
    <source>
        <strain evidence="5 6">INBov1</strain>
    </source>
</reference>
<dbReference type="Pfam" id="PF00392">
    <property type="entry name" value="GntR"/>
    <property type="match status" value="1"/>
</dbReference>
<dbReference type="InterPro" id="IPR046335">
    <property type="entry name" value="LacI/GalR-like_sensor"/>
</dbReference>
<dbReference type="Gene3D" id="1.10.10.10">
    <property type="entry name" value="Winged helix-like DNA-binding domain superfamily/Winged helix DNA-binding domain"/>
    <property type="match status" value="1"/>
</dbReference>
<organism evidence="5 6">
    <name type="scientific">Butyrivibrio fibrisolvens</name>
    <dbReference type="NCBI Taxonomy" id="831"/>
    <lineage>
        <taxon>Bacteria</taxon>
        <taxon>Bacillati</taxon>
        <taxon>Bacillota</taxon>
        <taxon>Clostridia</taxon>
        <taxon>Lachnospirales</taxon>
        <taxon>Lachnospiraceae</taxon>
        <taxon>Butyrivibrio</taxon>
    </lineage>
</organism>
<feature type="domain" description="HTH gntR-type" evidence="4">
    <location>
        <begin position="3"/>
        <end position="71"/>
    </location>
</feature>
<dbReference type="InterPro" id="IPR036390">
    <property type="entry name" value="WH_DNA-bd_sf"/>
</dbReference>
<dbReference type="SUPFAM" id="SSF46785">
    <property type="entry name" value="Winged helix' DNA-binding domain"/>
    <property type="match status" value="1"/>
</dbReference>